<name>B7PLK0_IXOSC</name>
<dbReference type="VEuPathDB" id="VectorBase:ISCI018789"/>
<gene>
    <name evidence="1" type="ORF">IscW_ISCW018789</name>
</gene>
<dbReference type="EMBL" id="ABJB010968203">
    <property type="status" value="NOT_ANNOTATED_CDS"/>
    <property type="molecule type" value="Genomic_DNA"/>
</dbReference>
<proteinExistence type="predicted"/>
<protein>
    <submittedName>
        <fullName evidence="1 2">Uncharacterized protein</fullName>
    </submittedName>
</protein>
<dbReference type="VEuPathDB" id="VectorBase:ISCP_027921"/>
<dbReference type="OrthoDB" id="2430314at2759"/>
<evidence type="ECO:0000313" key="3">
    <source>
        <dbReference type="Proteomes" id="UP000001555"/>
    </source>
</evidence>
<dbReference type="HOGENOM" id="CLU_2500412_0_0_1"/>
<reference evidence="2" key="2">
    <citation type="submission" date="2020-05" db="UniProtKB">
        <authorList>
            <consortium name="EnsemblMetazoa"/>
        </authorList>
    </citation>
    <scope>IDENTIFICATION</scope>
    <source>
        <strain evidence="2">wikel</strain>
    </source>
</reference>
<dbReference type="Proteomes" id="UP000001555">
    <property type="component" value="Unassembled WGS sequence"/>
</dbReference>
<dbReference type="AlphaFoldDB" id="B7PLK0"/>
<dbReference type="InParanoid" id="B7PLK0"/>
<keyword evidence="3" id="KW-1185">Reference proteome</keyword>
<dbReference type="PaxDb" id="6945-B7PLK0"/>
<sequence>MSTVTRRRHRRERVFAQYAVVMRGRQLVFRDRLNPLEGFDENELQERFRFGPAGIVFLADPLRLDLERPTPRSRALSAEQQVIVTL</sequence>
<organism>
    <name type="scientific">Ixodes scapularis</name>
    <name type="common">Black-legged tick</name>
    <name type="synonym">Deer tick</name>
    <dbReference type="NCBI Taxonomy" id="6945"/>
    <lineage>
        <taxon>Eukaryota</taxon>
        <taxon>Metazoa</taxon>
        <taxon>Ecdysozoa</taxon>
        <taxon>Arthropoda</taxon>
        <taxon>Chelicerata</taxon>
        <taxon>Arachnida</taxon>
        <taxon>Acari</taxon>
        <taxon>Parasitiformes</taxon>
        <taxon>Ixodida</taxon>
        <taxon>Ixodoidea</taxon>
        <taxon>Ixodidae</taxon>
        <taxon>Ixodinae</taxon>
        <taxon>Ixodes</taxon>
    </lineage>
</organism>
<evidence type="ECO:0000313" key="2">
    <source>
        <dbReference type="EnsemblMetazoa" id="ISCW018789-PA"/>
    </source>
</evidence>
<accession>B7PLK0</accession>
<evidence type="ECO:0000313" key="1">
    <source>
        <dbReference type="EMBL" id="EEC07472.1"/>
    </source>
</evidence>
<dbReference type="EnsemblMetazoa" id="ISCW018789-RA">
    <property type="protein sequence ID" value="ISCW018789-PA"/>
    <property type="gene ID" value="ISCW018789"/>
</dbReference>
<reference evidence="1 3" key="1">
    <citation type="submission" date="2008-03" db="EMBL/GenBank/DDBJ databases">
        <title>Annotation of Ixodes scapularis.</title>
        <authorList>
            <consortium name="Ixodes scapularis Genome Project Consortium"/>
            <person name="Caler E."/>
            <person name="Hannick L.I."/>
            <person name="Bidwell S."/>
            <person name="Joardar V."/>
            <person name="Thiagarajan M."/>
            <person name="Amedeo P."/>
            <person name="Galinsky K.J."/>
            <person name="Schobel S."/>
            <person name="Inman J."/>
            <person name="Hostetler J."/>
            <person name="Miller J."/>
            <person name="Hammond M."/>
            <person name="Megy K."/>
            <person name="Lawson D."/>
            <person name="Kodira C."/>
            <person name="Sutton G."/>
            <person name="Meyer J."/>
            <person name="Hill C.A."/>
            <person name="Birren B."/>
            <person name="Nene V."/>
            <person name="Collins F."/>
            <person name="Alarcon-Chaidez F."/>
            <person name="Wikel S."/>
            <person name="Strausberg R."/>
        </authorList>
    </citation>
    <scope>NUCLEOTIDE SEQUENCE [LARGE SCALE GENOMIC DNA]</scope>
    <source>
        <strain evidence="3">Wikel</strain>
        <strain evidence="1">Wikel colony</strain>
    </source>
</reference>
<dbReference type="VEuPathDB" id="VectorBase:ISCW018789"/>
<dbReference type="EMBL" id="DS740939">
    <property type="protein sequence ID" value="EEC07472.1"/>
    <property type="molecule type" value="Genomic_DNA"/>
</dbReference>